<dbReference type="PANTHER" id="PTHR44051">
    <property type="entry name" value="GLUTATHIONE S-TRANSFERASE-RELATED"/>
    <property type="match status" value="1"/>
</dbReference>
<evidence type="ECO:0000313" key="2">
    <source>
        <dbReference type="EMBL" id="VWC06309.1"/>
    </source>
</evidence>
<dbReference type="Proteomes" id="UP000494222">
    <property type="component" value="Unassembled WGS sequence"/>
</dbReference>
<evidence type="ECO:0000259" key="1">
    <source>
        <dbReference type="PROSITE" id="PS50404"/>
    </source>
</evidence>
<protein>
    <submittedName>
        <fullName evidence="2">Glutathione S-transferase</fullName>
    </submittedName>
</protein>
<dbReference type="Gene3D" id="1.20.1050.10">
    <property type="match status" value="1"/>
</dbReference>
<dbReference type="CDD" id="cd03057">
    <property type="entry name" value="GST_N_Beta"/>
    <property type="match status" value="1"/>
</dbReference>
<sequence>MHSYTRFRLSTGPPGNAIMNAYRLYLSPGACSLAAHIALEETGAPFDVEVVSVRDGQNLDARYLAINPKARVPVLAIPGEPRVLTETPAILTYLARRHPDARLLPLDDPLREARCHEWLAWLVGWVHGVGYGALWRPGRFIGDPALHGAISAHGRGVIDAANATIEATLADGRTWAEPGGHSIVDPFLLVLYRWGGAIGLDMTRHPAWTAHAQREAERPAARRALAREGG</sequence>
<accession>A0A6P2PEM7</accession>
<reference evidence="2 3" key="1">
    <citation type="submission" date="2019-09" db="EMBL/GenBank/DDBJ databases">
        <authorList>
            <person name="Depoorter E."/>
        </authorList>
    </citation>
    <scope>NUCLEOTIDE SEQUENCE [LARGE SCALE GENOMIC DNA]</scope>
    <source>
        <strain evidence="2">LMG 24064</strain>
    </source>
</reference>
<dbReference type="AlphaFoldDB" id="A0A6P2PEM7"/>
<dbReference type="SFLD" id="SFLDG00358">
    <property type="entry name" value="Main_(cytGST)"/>
    <property type="match status" value="1"/>
</dbReference>
<dbReference type="PANTHER" id="PTHR44051:SF8">
    <property type="entry name" value="GLUTATHIONE S-TRANSFERASE GSTA"/>
    <property type="match status" value="1"/>
</dbReference>
<dbReference type="InterPro" id="IPR040079">
    <property type="entry name" value="Glutathione_S-Trfase"/>
</dbReference>
<dbReference type="GO" id="GO:0016740">
    <property type="term" value="F:transferase activity"/>
    <property type="evidence" value="ECO:0007669"/>
    <property type="project" value="UniProtKB-KW"/>
</dbReference>
<organism evidence="2 3">
    <name type="scientific">Burkholderia latens</name>
    <dbReference type="NCBI Taxonomy" id="488446"/>
    <lineage>
        <taxon>Bacteria</taxon>
        <taxon>Pseudomonadati</taxon>
        <taxon>Pseudomonadota</taxon>
        <taxon>Betaproteobacteria</taxon>
        <taxon>Burkholderiales</taxon>
        <taxon>Burkholderiaceae</taxon>
        <taxon>Burkholderia</taxon>
        <taxon>Burkholderia cepacia complex</taxon>
    </lineage>
</organism>
<dbReference type="InterPro" id="IPR036282">
    <property type="entry name" value="Glutathione-S-Trfase_C_sf"/>
</dbReference>
<dbReference type="PROSITE" id="PS50404">
    <property type="entry name" value="GST_NTER"/>
    <property type="match status" value="1"/>
</dbReference>
<dbReference type="InterPro" id="IPR004045">
    <property type="entry name" value="Glutathione_S-Trfase_N"/>
</dbReference>
<dbReference type="SFLD" id="SFLDS00019">
    <property type="entry name" value="Glutathione_Transferase_(cytos"/>
    <property type="match status" value="1"/>
</dbReference>
<dbReference type="Pfam" id="PF13409">
    <property type="entry name" value="GST_N_2"/>
    <property type="match status" value="1"/>
</dbReference>
<keyword evidence="2" id="KW-0808">Transferase</keyword>
<name>A0A6P2PEM7_9BURK</name>
<proteinExistence type="predicted"/>
<evidence type="ECO:0000313" key="3">
    <source>
        <dbReference type="Proteomes" id="UP000494222"/>
    </source>
</evidence>
<dbReference type="SUPFAM" id="SSF47616">
    <property type="entry name" value="GST C-terminal domain-like"/>
    <property type="match status" value="1"/>
</dbReference>
<dbReference type="EMBL" id="CABVPL010000049">
    <property type="protein sequence ID" value="VWC06309.1"/>
    <property type="molecule type" value="Genomic_DNA"/>
</dbReference>
<dbReference type="Gene3D" id="3.40.30.10">
    <property type="entry name" value="Glutaredoxin"/>
    <property type="match status" value="1"/>
</dbReference>
<feature type="domain" description="GST N-terminal" evidence="1">
    <location>
        <begin position="19"/>
        <end position="102"/>
    </location>
</feature>
<dbReference type="SUPFAM" id="SSF52833">
    <property type="entry name" value="Thioredoxin-like"/>
    <property type="match status" value="1"/>
</dbReference>
<gene>
    <name evidence="2" type="ORF">BLA24064_05071</name>
</gene>
<dbReference type="SFLD" id="SFLDG01150">
    <property type="entry name" value="Main.1:_Beta-like"/>
    <property type="match status" value="1"/>
</dbReference>
<dbReference type="InterPro" id="IPR036249">
    <property type="entry name" value="Thioredoxin-like_sf"/>
</dbReference>